<dbReference type="SUPFAM" id="SSF54695">
    <property type="entry name" value="POZ domain"/>
    <property type="match status" value="1"/>
</dbReference>
<dbReference type="Proteomes" id="UP000237631">
    <property type="component" value="Unassembled WGS sequence"/>
</dbReference>
<feature type="domain" description="BTB" evidence="1">
    <location>
        <begin position="102"/>
        <end position="172"/>
    </location>
</feature>
<protein>
    <recommendedName>
        <fullName evidence="1">BTB domain-containing protein</fullName>
    </recommendedName>
</protein>
<evidence type="ECO:0000259" key="1">
    <source>
        <dbReference type="PROSITE" id="PS50097"/>
    </source>
</evidence>
<accession>A0A2S6CD73</accession>
<dbReference type="PANTHER" id="PTHR47843:SF2">
    <property type="entry name" value="BTB DOMAIN-CONTAINING PROTEIN"/>
    <property type="match status" value="1"/>
</dbReference>
<dbReference type="AlphaFoldDB" id="A0A2S6CD73"/>
<dbReference type="STRING" id="357750.A0A2S6CD73"/>
<dbReference type="OrthoDB" id="3649243at2759"/>
<evidence type="ECO:0000313" key="2">
    <source>
        <dbReference type="EMBL" id="PPJ57687.1"/>
    </source>
</evidence>
<reference evidence="3" key="1">
    <citation type="journal article" date="2017" name="bioRxiv">
        <title>Conservation of a gene cluster reveals novel cercosporin biosynthetic mechanisms and extends production to the genus Colletotrichum.</title>
        <authorList>
            <person name="de Jonge R."/>
            <person name="Ebert M.K."/>
            <person name="Huitt-Roehl C.R."/>
            <person name="Pal P."/>
            <person name="Suttle J.C."/>
            <person name="Spanner R.E."/>
            <person name="Neubauer J.D."/>
            <person name="Jurick W.M.II."/>
            <person name="Stott K.A."/>
            <person name="Secor G.A."/>
            <person name="Thomma B.P.H.J."/>
            <person name="Van de Peer Y."/>
            <person name="Townsend C.A."/>
            <person name="Bolton M.D."/>
        </authorList>
    </citation>
    <scope>NUCLEOTIDE SEQUENCE [LARGE SCALE GENOMIC DNA]</scope>
    <source>
        <strain evidence="3">CBS538.71</strain>
    </source>
</reference>
<dbReference type="InterPro" id="IPR000210">
    <property type="entry name" value="BTB/POZ_dom"/>
</dbReference>
<sequence>MATDAQIGEVKERLSFICREDRIREVLNWKKGGVKQCVFHLECTATKIRATGISHLPPWYMGDKPAGATAQDPERSRRLEHDYFMSAANMLAIRRAHFIDGTDPIVTVNVGHEAVSFQVHQSTLCRTSEFFQSRAKPEWSRGKAAVDLAHISAEAFAVYVNWLYGNTVMPRGKKLWEKDIFADSSDWVVLAESVALGEQLMDSAFQHSVMDMMIVEACGENAEQMLRVAELYLPVQIIYDSIPDSSGARSLIVDIFKLHPGLLESCGNNELPADFLRALALEALQKTEGLKDRLLKDKCWYHKHSEGEDCYSTTSLFPGGILN</sequence>
<dbReference type="EMBL" id="PNEN01000488">
    <property type="protein sequence ID" value="PPJ57687.1"/>
    <property type="molecule type" value="Genomic_DNA"/>
</dbReference>
<keyword evidence="3" id="KW-1185">Reference proteome</keyword>
<dbReference type="Gene3D" id="3.30.710.10">
    <property type="entry name" value="Potassium Channel Kv1.1, Chain A"/>
    <property type="match status" value="1"/>
</dbReference>
<dbReference type="CDD" id="cd18186">
    <property type="entry name" value="BTB_POZ_ZBTB_KLHL-like"/>
    <property type="match status" value="1"/>
</dbReference>
<organism evidence="2 3">
    <name type="scientific">Cercospora berteroae</name>
    <dbReference type="NCBI Taxonomy" id="357750"/>
    <lineage>
        <taxon>Eukaryota</taxon>
        <taxon>Fungi</taxon>
        <taxon>Dikarya</taxon>
        <taxon>Ascomycota</taxon>
        <taxon>Pezizomycotina</taxon>
        <taxon>Dothideomycetes</taxon>
        <taxon>Dothideomycetidae</taxon>
        <taxon>Mycosphaerellales</taxon>
        <taxon>Mycosphaerellaceae</taxon>
        <taxon>Cercospora</taxon>
    </lineage>
</organism>
<comment type="caution">
    <text evidence="2">The sequence shown here is derived from an EMBL/GenBank/DDBJ whole genome shotgun (WGS) entry which is preliminary data.</text>
</comment>
<evidence type="ECO:0000313" key="3">
    <source>
        <dbReference type="Proteomes" id="UP000237631"/>
    </source>
</evidence>
<dbReference type="InterPro" id="IPR011333">
    <property type="entry name" value="SKP1/BTB/POZ_sf"/>
</dbReference>
<name>A0A2S6CD73_9PEZI</name>
<dbReference type="PANTHER" id="PTHR47843">
    <property type="entry name" value="BTB DOMAIN-CONTAINING PROTEIN-RELATED"/>
    <property type="match status" value="1"/>
</dbReference>
<proteinExistence type="predicted"/>
<dbReference type="PROSITE" id="PS50097">
    <property type="entry name" value="BTB"/>
    <property type="match status" value="1"/>
</dbReference>
<gene>
    <name evidence="2" type="ORF">CBER1_00149</name>
</gene>